<evidence type="ECO:0000256" key="7">
    <source>
        <dbReference type="ARBA" id="ARBA00022781"/>
    </source>
</evidence>
<gene>
    <name evidence="14" type="ORF">LCGC14_0501910</name>
</gene>
<proteinExistence type="inferred from homology"/>
<dbReference type="InterPro" id="IPR050059">
    <property type="entry name" value="ATP_synthase_B_chain"/>
</dbReference>
<comment type="function">
    <text evidence="11">F(1)F(0) ATP synthase produces ATP from ADP in the presence of a proton or sodium gradient. F-type ATPases consist of two structural domains, F(1) containing the extramembraneous catalytic core and F(0) containing the membrane proton channel, linked together by a central stalk and a peripheral stalk. During catalysis, ATP synthesis in the catalytic domain of F(1) is coupled via a rotary mechanism of the central stalk subunits to proton translocation.</text>
</comment>
<keyword evidence="7" id="KW-0375">Hydrogen ion transport</keyword>
<evidence type="ECO:0000256" key="3">
    <source>
        <dbReference type="ARBA" id="ARBA00005513"/>
    </source>
</evidence>
<keyword evidence="12" id="KW-0175">Coiled coil</keyword>
<dbReference type="GO" id="GO:0045259">
    <property type="term" value="C:proton-transporting ATP synthase complex"/>
    <property type="evidence" value="ECO:0007669"/>
    <property type="project" value="UniProtKB-KW"/>
</dbReference>
<comment type="subcellular location">
    <subcellularLocation>
        <location evidence="2">Endomembrane system</location>
    </subcellularLocation>
    <subcellularLocation>
        <location evidence="1">Membrane</location>
        <topology evidence="1">Single-pass membrane protein</topology>
    </subcellularLocation>
</comment>
<evidence type="ECO:0000256" key="6">
    <source>
        <dbReference type="ARBA" id="ARBA00022692"/>
    </source>
</evidence>
<reference evidence="14" key="1">
    <citation type="journal article" date="2015" name="Nature">
        <title>Complex archaea that bridge the gap between prokaryotes and eukaryotes.</title>
        <authorList>
            <person name="Spang A."/>
            <person name="Saw J.H."/>
            <person name="Jorgensen S.L."/>
            <person name="Zaremba-Niedzwiedzka K."/>
            <person name="Martijn J."/>
            <person name="Lind A.E."/>
            <person name="van Eijk R."/>
            <person name="Schleper C."/>
            <person name="Guy L."/>
            <person name="Ettema T.J."/>
        </authorList>
    </citation>
    <scope>NUCLEOTIDE SEQUENCE</scope>
</reference>
<evidence type="ECO:0000256" key="1">
    <source>
        <dbReference type="ARBA" id="ARBA00004167"/>
    </source>
</evidence>
<keyword evidence="8 13" id="KW-1133">Transmembrane helix</keyword>
<feature type="coiled-coil region" evidence="12">
    <location>
        <begin position="72"/>
        <end position="113"/>
    </location>
</feature>
<dbReference type="Pfam" id="PF00430">
    <property type="entry name" value="ATP-synt_B"/>
    <property type="match status" value="1"/>
</dbReference>
<evidence type="ECO:0000256" key="2">
    <source>
        <dbReference type="ARBA" id="ARBA00004308"/>
    </source>
</evidence>
<protein>
    <submittedName>
        <fullName evidence="14">Uncharacterized protein</fullName>
    </submittedName>
</protein>
<dbReference type="GO" id="GO:0015986">
    <property type="term" value="P:proton motive force-driven ATP synthesis"/>
    <property type="evidence" value="ECO:0007669"/>
    <property type="project" value="InterPro"/>
</dbReference>
<comment type="caution">
    <text evidence="14">The sequence shown here is derived from an EMBL/GenBank/DDBJ whole genome shotgun (WGS) entry which is preliminary data.</text>
</comment>
<evidence type="ECO:0000256" key="8">
    <source>
        <dbReference type="ARBA" id="ARBA00022989"/>
    </source>
</evidence>
<accession>A0A0F9SM47</accession>
<evidence type="ECO:0000256" key="11">
    <source>
        <dbReference type="ARBA" id="ARBA00025198"/>
    </source>
</evidence>
<evidence type="ECO:0000256" key="5">
    <source>
        <dbReference type="ARBA" id="ARBA00022547"/>
    </source>
</evidence>
<name>A0A0F9SM47_9ZZZZ</name>
<keyword evidence="10 13" id="KW-0472">Membrane</keyword>
<evidence type="ECO:0000256" key="4">
    <source>
        <dbReference type="ARBA" id="ARBA00022448"/>
    </source>
</evidence>
<evidence type="ECO:0000313" key="14">
    <source>
        <dbReference type="EMBL" id="KKN63417.1"/>
    </source>
</evidence>
<evidence type="ECO:0000256" key="10">
    <source>
        <dbReference type="ARBA" id="ARBA00023136"/>
    </source>
</evidence>
<evidence type="ECO:0000256" key="9">
    <source>
        <dbReference type="ARBA" id="ARBA00023065"/>
    </source>
</evidence>
<dbReference type="GO" id="GO:0012505">
    <property type="term" value="C:endomembrane system"/>
    <property type="evidence" value="ECO:0007669"/>
    <property type="project" value="UniProtKB-SubCell"/>
</dbReference>
<keyword evidence="9" id="KW-0406">Ion transport</keyword>
<dbReference type="GO" id="GO:0046961">
    <property type="term" value="F:proton-transporting ATPase activity, rotational mechanism"/>
    <property type="evidence" value="ECO:0007669"/>
    <property type="project" value="TreeGrafter"/>
</dbReference>
<comment type="similarity">
    <text evidence="3">Belongs to the ATPase B chain family.</text>
</comment>
<keyword evidence="4" id="KW-0813">Transport</keyword>
<dbReference type="PANTHER" id="PTHR33445">
    <property type="entry name" value="ATP SYNTHASE SUBUNIT B', CHLOROPLASTIC"/>
    <property type="match status" value="1"/>
</dbReference>
<sequence>MKTSRRKIFLVLLLLPFFISMVSADEEHSSNVRDFIGKTVNFIVLFGGLAYFLYKPIRNFLQKRSEKIEQGLKEAGDAQREAELKLREANARLATLEDEIEKLKKEAEIEGRKERERVIQLAQQEAEKIKYFAKQEIEMLMRAGIQDLKQYTAELASALAEERIKKKMSPEDQSFLIDRSIEKLDELYEKSNSHKKIHSRVS</sequence>
<keyword evidence="6 13" id="KW-0812">Transmembrane</keyword>
<dbReference type="AlphaFoldDB" id="A0A0F9SM47"/>
<dbReference type="InterPro" id="IPR002146">
    <property type="entry name" value="ATP_synth_b/b'su_bac/chlpt"/>
</dbReference>
<evidence type="ECO:0000256" key="13">
    <source>
        <dbReference type="SAM" id="Phobius"/>
    </source>
</evidence>
<dbReference type="EMBL" id="LAZR01000590">
    <property type="protein sequence ID" value="KKN63417.1"/>
    <property type="molecule type" value="Genomic_DNA"/>
</dbReference>
<dbReference type="HAMAP" id="MF_01398">
    <property type="entry name" value="ATP_synth_b_bprime"/>
    <property type="match status" value="1"/>
</dbReference>
<evidence type="ECO:0000256" key="12">
    <source>
        <dbReference type="SAM" id="Coils"/>
    </source>
</evidence>
<dbReference type="CDD" id="cd06503">
    <property type="entry name" value="ATP-synt_Fo_b"/>
    <property type="match status" value="1"/>
</dbReference>
<dbReference type="PANTHER" id="PTHR33445:SF1">
    <property type="entry name" value="ATP SYNTHASE SUBUNIT B"/>
    <property type="match status" value="1"/>
</dbReference>
<keyword evidence="5" id="KW-0138">CF(0)</keyword>
<organism evidence="14">
    <name type="scientific">marine sediment metagenome</name>
    <dbReference type="NCBI Taxonomy" id="412755"/>
    <lineage>
        <taxon>unclassified sequences</taxon>
        <taxon>metagenomes</taxon>
        <taxon>ecological metagenomes</taxon>
    </lineage>
</organism>
<feature type="transmembrane region" description="Helical" evidence="13">
    <location>
        <begin position="35"/>
        <end position="54"/>
    </location>
</feature>